<dbReference type="Proteomes" id="UP000663827">
    <property type="component" value="Unassembled WGS sequence"/>
</dbReference>
<comment type="caution">
    <text evidence="1">The sequence shown here is derived from an EMBL/GenBank/DDBJ whole genome shotgun (WGS) entry which is preliminary data.</text>
</comment>
<reference evidence="1" key="1">
    <citation type="submission" date="2021-01" db="EMBL/GenBank/DDBJ databases">
        <authorList>
            <person name="Kaushik A."/>
        </authorList>
    </citation>
    <scope>NUCLEOTIDE SEQUENCE</scope>
    <source>
        <strain evidence="1">AG5</strain>
    </source>
</reference>
<name>A0A8H3E655_9AGAM</name>
<dbReference type="EMBL" id="CAJNJQ010002954">
    <property type="protein sequence ID" value="CAE7189260.1"/>
    <property type="molecule type" value="Genomic_DNA"/>
</dbReference>
<evidence type="ECO:0000313" key="2">
    <source>
        <dbReference type="Proteomes" id="UP000663827"/>
    </source>
</evidence>
<dbReference type="AlphaFoldDB" id="A0A8H3E655"/>
<sequence length="289" mass="32764">MFVLPSVSIFSLADDAAKPDYLIEPNGGDRPQLVHRQDHIDQPSRFVRFATRLGLTNGDKPVLEAVEKAHRFITSNYKPGDQITLVVIAYAKWEMDPHAKAIDMLAWNLYNGTSPSDRSKARPGTGGNSGQIPIYAVGAWVYPEEKQSLSSWIDGWKLRLPPGIEHIICWDADPFRSCSSTFDQDGILTSRELRFSYNGDYLKFCRDLTKHVLYHKQDQLPKWDEHPPVWTHVLGSSSRKAQEILPLNSVRPAGMYHHELRSYQGLPAQYGNVYMVVWKATQNGERLGS</sequence>
<gene>
    <name evidence="1" type="ORF">RDB_LOCUS125507</name>
</gene>
<accession>A0A8H3E655</accession>
<protein>
    <submittedName>
        <fullName evidence="1">Uncharacterized protein</fullName>
    </submittedName>
</protein>
<proteinExistence type="predicted"/>
<organism evidence="1 2">
    <name type="scientific">Rhizoctonia solani</name>
    <dbReference type="NCBI Taxonomy" id="456999"/>
    <lineage>
        <taxon>Eukaryota</taxon>
        <taxon>Fungi</taxon>
        <taxon>Dikarya</taxon>
        <taxon>Basidiomycota</taxon>
        <taxon>Agaricomycotina</taxon>
        <taxon>Agaricomycetes</taxon>
        <taxon>Cantharellales</taxon>
        <taxon>Ceratobasidiaceae</taxon>
        <taxon>Rhizoctonia</taxon>
    </lineage>
</organism>
<evidence type="ECO:0000313" key="1">
    <source>
        <dbReference type="EMBL" id="CAE7189260.1"/>
    </source>
</evidence>